<keyword evidence="2" id="KW-1185">Reference proteome</keyword>
<evidence type="ECO:0000313" key="2">
    <source>
        <dbReference type="Proteomes" id="UP001392318"/>
    </source>
</evidence>
<gene>
    <name evidence="1" type="ORF">VSR83_28855</name>
</gene>
<proteinExistence type="predicted"/>
<reference evidence="1" key="1">
    <citation type="submission" date="2024-01" db="EMBL/GenBank/DDBJ databases">
        <title>The diversity of rhizobia nodulating Mimosa spp. in eleven states of Brazil covering several biomes is determined by host plant, location, and edaphic factors.</title>
        <authorList>
            <person name="Rouws L."/>
            <person name="Barauna A."/>
            <person name="Beukes C."/>
            <person name="De Faria S.M."/>
            <person name="Gross E."/>
            <person name="Dos Reis Junior F.B."/>
            <person name="Simon M."/>
            <person name="Maluk M."/>
            <person name="Odee D.W."/>
            <person name="Kenicer G."/>
            <person name="Young J.P.W."/>
            <person name="Reis V.M."/>
            <person name="Zilli J."/>
            <person name="James E.K."/>
        </authorList>
    </citation>
    <scope>NUCLEOTIDE SEQUENCE</scope>
    <source>
        <strain evidence="1">JPY452</strain>
    </source>
</reference>
<protein>
    <submittedName>
        <fullName evidence="1">DUF3331 domain-containing protein</fullName>
    </submittedName>
</protein>
<dbReference type="Proteomes" id="UP001392318">
    <property type="component" value="Unassembled WGS sequence"/>
</dbReference>
<comment type="caution">
    <text evidence="1">The sequence shown here is derived from an EMBL/GenBank/DDBJ whole genome shotgun (WGS) entry which is preliminary data.</text>
</comment>
<sequence>MVRLDSWRSTYAGGALDGGGPGENLRLAQPRDADDPNDRTHTPDGDAAAAAPDCTRNPWAHVVSGLLASPASRTSVARRAPAVRTRSDLRAADHSTYASCTVKIEERLANSSFTLSWSDPTRCSYREQVWKRAIARKSGICVLSGEHIKRGDAVFRPLARRYKVPLNSGAMILAASLEAWGARLADSESPE</sequence>
<evidence type="ECO:0000313" key="1">
    <source>
        <dbReference type="EMBL" id="MEM5403992.1"/>
    </source>
</evidence>
<organism evidence="1 2">
    <name type="scientific">Paraburkholderia unamae</name>
    <dbReference type="NCBI Taxonomy" id="219649"/>
    <lineage>
        <taxon>Bacteria</taxon>
        <taxon>Pseudomonadati</taxon>
        <taxon>Pseudomonadota</taxon>
        <taxon>Betaproteobacteria</taxon>
        <taxon>Burkholderiales</taxon>
        <taxon>Burkholderiaceae</taxon>
        <taxon>Paraburkholderia</taxon>
    </lineage>
</organism>
<name>A0ACC6RRC4_9BURK</name>
<dbReference type="EMBL" id="JAYMRU010000025">
    <property type="protein sequence ID" value="MEM5403992.1"/>
    <property type="molecule type" value="Genomic_DNA"/>
</dbReference>
<accession>A0ACC6RRC4</accession>